<comment type="subcellular location">
    <subcellularLocation>
        <location evidence="1">Cell envelope</location>
    </subcellularLocation>
</comment>
<dbReference type="InterPro" id="IPR051313">
    <property type="entry name" value="Bact_iron-sidero_bind"/>
</dbReference>
<reference evidence="8 9" key="1">
    <citation type="submission" date="2018-03" db="EMBL/GenBank/DDBJ databases">
        <title>Genomic Encyclopedia of Archaeal and Bacterial Type Strains, Phase II (KMG-II): from individual species to whole genera.</title>
        <authorList>
            <person name="Goeker M."/>
        </authorList>
    </citation>
    <scope>NUCLEOTIDE SEQUENCE [LARGE SCALE GENOMIC DNA]</scope>
    <source>
        <strain evidence="8 9">DSM 101533</strain>
    </source>
</reference>
<proteinExistence type="inferred from homology"/>
<evidence type="ECO:0000256" key="6">
    <source>
        <dbReference type="SAM" id="SignalP"/>
    </source>
</evidence>
<comment type="caution">
    <text evidence="8">The sequence shown here is derived from an EMBL/GenBank/DDBJ whole genome shotgun (WGS) entry which is preliminary data.</text>
</comment>
<evidence type="ECO:0000259" key="7">
    <source>
        <dbReference type="PROSITE" id="PS50983"/>
    </source>
</evidence>
<dbReference type="SUPFAM" id="SSF53807">
    <property type="entry name" value="Helical backbone' metal receptor"/>
    <property type="match status" value="1"/>
</dbReference>
<dbReference type="PANTHER" id="PTHR30532:SF24">
    <property type="entry name" value="FERRIC ENTEROBACTIN-BINDING PERIPLASMIC PROTEIN FEPB"/>
    <property type="match status" value="1"/>
</dbReference>
<evidence type="ECO:0000256" key="5">
    <source>
        <dbReference type="ARBA" id="ARBA00022729"/>
    </source>
</evidence>
<dbReference type="Pfam" id="PF01497">
    <property type="entry name" value="Peripla_BP_2"/>
    <property type="match status" value="1"/>
</dbReference>
<gene>
    <name evidence="8" type="ORF">CLV80_11258</name>
</gene>
<keyword evidence="3" id="KW-0813">Transport</keyword>
<dbReference type="EMBL" id="PVTP01000012">
    <property type="protein sequence ID" value="PRY75471.1"/>
    <property type="molecule type" value="Genomic_DNA"/>
</dbReference>
<dbReference type="InterPro" id="IPR002491">
    <property type="entry name" value="ABC_transptr_periplasmic_BD"/>
</dbReference>
<dbReference type="GO" id="GO:0030288">
    <property type="term" value="C:outer membrane-bounded periplasmic space"/>
    <property type="evidence" value="ECO:0007669"/>
    <property type="project" value="TreeGrafter"/>
</dbReference>
<keyword evidence="4" id="KW-0410">Iron transport</keyword>
<dbReference type="RefSeq" id="WP_106358819.1">
    <property type="nucleotide sequence ID" value="NZ_PVTP01000012.1"/>
</dbReference>
<feature type="domain" description="Fe/B12 periplasmic-binding" evidence="7">
    <location>
        <begin position="53"/>
        <end position="320"/>
    </location>
</feature>
<keyword evidence="4" id="KW-0408">Iron</keyword>
<accession>A0A2T0VV73</accession>
<keyword evidence="4" id="KW-0406">Ion transport</keyword>
<dbReference type="AlphaFoldDB" id="A0A2T0VV73"/>
<evidence type="ECO:0000313" key="9">
    <source>
        <dbReference type="Proteomes" id="UP000238007"/>
    </source>
</evidence>
<evidence type="ECO:0000256" key="2">
    <source>
        <dbReference type="ARBA" id="ARBA00008814"/>
    </source>
</evidence>
<organism evidence="8 9">
    <name type="scientific">Yoonia maritima</name>
    <dbReference type="NCBI Taxonomy" id="1435347"/>
    <lineage>
        <taxon>Bacteria</taxon>
        <taxon>Pseudomonadati</taxon>
        <taxon>Pseudomonadota</taxon>
        <taxon>Alphaproteobacteria</taxon>
        <taxon>Rhodobacterales</taxon>
        <taxon>Paracoccaceae</taxon>
        <taxon>Yoonia</taxon>
    </lineage>
</organism>
<dbReference type="CDD" id="cd01146">
    <property type="entry name" value="FhuD"/>
    <property type="match status" value="1"/>
</dbReference>
<dbReference type="OrthoDB" id="1846031at2"/>
<keyword evidence="9" id="KW-1185">Reference proteome</keyword>
<sequence length="338" mass="36337">MLKNSFISTTLNRRSFLAGTASVLAAPPALAQSTDLTFQHAYGEITLPAPAKRVVSLGYNSHDSILALGIAPVGIRYWYGDYPYGVWPWAQEHLGDAKPTVMTGEVSAETVAGLAPDLIVANGSGISEAEYALLSQIAPVLMHSDEYSAYGTPWDVGLRTIARAVGKSDLAETIIADVHGKFADIKARNPDWAGKTAVAAWHDGGQTGAFMGEDTRARFFTDLGFRPTEKLTEQTIIDGFYTTLSPEDLSPLDADLLLWISSTDRAPDIANLAMRRTLNAYREGREVFCNQLLAGAVSFGTVLSLPYALEQLEPQMKLALDGDPSTVVPTALEAGLTE</sequence>
<evidence type="ECO:0000256" key="1">
    <source>
        <dbReference type="ARBA" id="ARBA00004196"/>
    </source>
</evidence>
<evidence type="ECO:0000256" key="3">
    <source>
        <dbReference type="ARBA" id="ARBA00022448"/>
    </source>
</evidence>
<evidence type="ECO:0000313" key="8">
    <source>
        <dbReference type="EMBL" id="PRY75471.1"/>
    </source>
</evidence>
<evidence type="ECO:0000256" key="4">
    <source>
        <dbReference type="ARBA" id="ARBA00022496"/>
    </source>
</evidence>
<dbReference type="PANTHER" id="PTHR30532">
    <property type="entry name" value="IRON III DICITRATE-BINDING PERIPLASMIC PROTEIN"/>
    <property type="match status" value="1"/>
</dbReference>
<feature type="chain" id="PRO_5015634876" evidence="6">
    <location>
        <begin position="32"/>
        <end position="338"/>
    </location>
</feature>
<dbReference type="GO" id="GO:1901678">
    <property type="term" value="P:iron coordination entity transport"/>
    <property type="evidence" value="ECO:0007669"/>
    <property type="project" value="UniProtKB-ARBA"/>
</dbReference>
<dbReference type="Proteomes" id="UP000238007">
    <property type="component" value="Unassembled WGS sequence"/>
</dbReference>
<dbReference type="Gene3D" id="3.40.50.1980">
    <property type="entry name" value="Nitrogenase molybdenum iron protein domain"/>
    <property type="match status" value="2"/>
</dbReference>
<name>A0A2T0VV73_9RHOB</name>
<protein>
    <submittedName>
        <fullName evidence="8">Iron complex transport system substrate-binding protein</fullName>
    </submittedName>
</protein>
<dbReference type="PROSITE" id="PS50983">
    <property type="entry name" value="FE_B12_PBP"/>
    <property type="match status" value="1"/>
</dbReference>
<keyword evidence="5 6" id="KW-0732">Signal</keyword>
<feature type="signal peptide" evidence="6">
    <location>
        <begin position="1"/>
        <end position="31"/>
    </location>
</feature>
<comment type="similarity">
    <text evidence="2">Belongs to the bacterial solute-binding protein 8 family.</text>
</comment>